<dbReference type="GO" id="GO:0000981">
    <property type="term" value="F:DNA-binding transcription factor activity, RNA polymerase II-specific"/>
    <property type="evidence" value="ECO:0007669"/>
    <property type="project" value="TreeGrafter"/>
</dbReference>
<feature type="domain" description="BHLH" evidence="9">
    <location>
        <begin position="137"/>
        <end position="189"/>
    </location>
</feature>
<dbReference type="GO" id="GO:0045944">
    <property type="term" value="P:positive regulation of transcription by RNA polymerase II"/>
    <property type="evidence" value="ECO:0007669"/>
    <property type="project" value="TreeGrafter"/>
</dbReference>
<dbReference type="InterPro" id="IPR050359">
    <property type="entry name" value="bHLH_transcription_factors"/>
</dbReference>
<keyword evidence="3" id="KW-0524">Neurogenesis</keyword>
<sequence length="300" mass="34084">MDGKINRTTVDSSRDPVSAVSASYQRRVRAVRRGKEDRHHNLCRRGLLRRVFLEFQIRNGGIVSVWEEMDVEEELVKLEEEKGEEEKKKKKRKRKGNNIKKEEKEEGDGGEAGKKRRYSRPRVRARSPTQVLRMRRHRRMKANDRERNRMHMLNRALDRLRCVLPTFPEDTKLTKIETLRLAHNYIWALSQTLGVLEGQPDPGENFTVNVGNVTVNIGSQGNTITTNPCAMTSTAAATSITSALAELPRSWYAGPAGPGFGDHDDRFGLSDSSFLEYYSDTSCSDAGMADLIELQCYQPS</sequence>
<organism evidence="10">
    <name type="scientific">Darwinula stevensoni</name>
    <dbReference type="NCBI Taxonomy" id="69355"/>
    <lineage>
        <taxon>Eukaryota</taxon>
        <taxon>Metazoa</taxon>
        <taxon>Ecdysozoa</taxon>
        <taxon>Arthropoda</taxon>
        <taxon>Crustacea</taxon>
        <taxon>Oligostraca</taxon>
        <taxon>Ostracoda</taxon>
        <taxon>Podocopa</taxon>
        <taxon>Podocopida</taxon>
        <taxon>Darwinulocopina</taxon>
        <taxon>Darwinuloidea</taxon>
        <taxon>Darwinulidae</taxon>
        <taxon>Darwinula</taxon>
    </lineage>
</organism>
<keyword evidence="6" id="KW-0804">Transcription</keyword>
<dbReference type="CDD" id="cd11428">
    <property type="entry name" value="bHLH_TS_NGN"/>
    <property type="match status" value="1"/>
</dbReference>
<evidence type="ECO:0000313" key="10">
    <source>
        <dbReference type="EMBL" id="CAD7252669.1"/>
    </source>
</evidence>
<feature type="compositionally biased region" description="Polar residues" evidence="8">
    <location>
        <begin position="1"/>
        <end position="11"/>
    </location>
</feature>
<evidence type="ECO:0000256" key="8">
    <source>
        <dbReference type="SAM" id="MobiDB-lite"/>
    </source>
</evidence>
<dbReference type="Proteomes" id="UP000677054">
    <property type="component" value="Unassembled WGS sequence"/>
</dbReference>
<dbReference type="GO" id="GO:0005634">
    <property type="term" value="C:nucleus"/>
    <property type="evidence" value="ECO:0007669"/>
    <property type="project" value="TreeGrafter"/>
</dbReference>
<feature type="region of interest" description="Disordered" evidence="8">
    <location>
        <begin position="80"/>
        <end position="129"/>
    </location>
</feature>
<dbReference type="Pfam" id="PF00010">
    <property type="entry name" value="HLH"/>
    <property type="match status" value="1"/>
</dbReference>
<proteinExistence type="predicted"/>
<dbReference type="FunFam" id="4.10.280.10:FF:000006">
    <property type="entry name" value="Neurogenic differentiation factor"/>
    <property type="match status" value="1"/>
</dbReference>
<feature type="region of interest" description="Disordered" evidence="8">
    <location>
        <begin position="1"/>
        <end position="21"/>
    </location>
</feature>
<evidence type="ECO:0000256" key="5">
    <source>
        <dbReference type="ARBA" id="ARBA00023125"/>
    </source>
</evidence>
<dbReference type="GO" id="GO:0061564">
    <property type="term" value="P:axon development"/>
    <property type="evidence" value="ECO:0007669"/>
    <property type="project" value="TreeGrafter"/>
</dbReference>
<evidence type="ECO:0000256" key="4">
    <source>
        <dbReference type="ARBA" id="ARBA00023015"/>
    </source>
</evidence>
<dbReference type="Gene3D" id="4.10.280.10">
    <property type="entry name" value="Helix-loop-helix DNA-binding domain"/>
    <property type="match status" value="1"/>
</dbReference>
<name>A0A7R9FRV4_9CRUS</name>
<dbReference type="PANTHER" id="PTHR19290">
    <property type="entry name" value="BASIC HELIX-LOOP-HELIX PROTEIN NEUROGENIN-RELATED"/>
    <property type="match status" value="1"/>
</dbReference>
<feature type="compositionally biased region" description="Basic residues" evidence="8">
    <location>
        <begin position="88"/>
        <end position="98"/>
    </location>
</feature>
<evidence type="ECO:0000256" key="6">
    <source>
        <dbReference type="ARBA" id="ARBA00023163"/>
    </source>
</evidence>
<dbReference type="GO" id="GO:0007423">
    <property type="term" value="P:sensory organ development"/>
    <property type="evidence" value="ECO:0007669"/>
    <property type="project" value="TreeGrafter"/>
</dbReference>
<keyword evidence="11" id="KW-1185">Reference proteome</keyword>
<dbReference type="PANTHER" id="PTHR19290:SF163">
    <property type="entry name" value="BASIC HELIX-LOOP-HELIX NEURAL TRANSCRIPTION FACTOR TAP"/>
    <property type="match status" value="1"/>
</dbReference>
<dbReference type="SMART" id="SM00353">
    <property type="entry name" value="HLH"/>
    <property type="match status" value="1"/>
</dbReference>
<dbReference type="EMBL" id="CAJPEV010004698">
    <property type="protein sequence ID" value="CAG0902181.1"/>
    <property type="molecule type" value="Genomic_DNA"/>
</dbReference>
<dbReference type="InterPro" id="IPR036638">
    <property type="entry name" value="HLH_DNA-bd_sf"/>
</dbReference>
<evidence type="ECO:0000256" key="7">
    <source>
        <dbReference type="ARBA" id="ARBA00023242"/>
    </source>
</evidence>
<dbReference type="OrthoDB" id="5969565at2759"/>
<reference evidence="10" key="1">
    <citation type="submission" date="2020-11" db="EMBL/GenBank/DDBJ databases">
        <authorList>
            <person name="Tran Van P."/>
        </authorList>
    </citation>
    <scope>NUCLEOTIDE SEQUENCE</scope>
</reference>
<feature type="compositionally biased region" description="Basic residues" evidence="8">
    <location>
        <begin position="114"/>
        <end position="125"/>
    </location>
</feature>
<dbReference type="SUPFAM" id="SSF47459">
    <property type="entry name" value="HLH, helix-loop-helix DNA-binding domain"/>
    <property type="match status" value="1"/>
</dbReference>
<dbReference type="InterPro" id="IPR011598">
    <property type="entry name" value="bHLH_dom"/>
</dbReference>
<evidence type="ECO:0000259" key="9">
    <source>
        <dbReference type="PROSITE" id="PS50888"/>
    </source>
</evidence>
<keyword evidence="5" id="KW-0238">DNA-binding</keyword>
<dbReference type="EMBL" id="LR904215">
    <property type="protein sequence ID" value="CAD7252669.1"/>
    <property type="molecule type" value="Genomic_DNA"/>
</dbReference>
<keyword evidence="1" id="KW-0217">Developmental protein</keyword>
<evidence type="ECO:0000256" key="1">
    <source>
        <dbReference type="ARBA" id="ARBA00022473"/>
    </source>
</evidence>
<accession>A0A7R9FRV4</accession>
<keyword evidence="2" id="KW-0221">Differentiation</keyword>
<dbReference type="GO" id="GO:0070888">
    <property type="term" value="F:E-box binding"/>
    <property type="evidence" value="ECO:0007669"/>
    <property type="project" value="TreeGrafter"/>
</dbReference>
<evidence type="ECO:0000256" key="2">
    <source>
        <dbReference type="ARBA" id="ARBA00022782"/>
    </source>
</evidence>
<keyword evidence="7" id="KW-0539">Nucleus</keyword>
<keyword evidence="4" id="KW-0805">Transcription regulation</keyword>
<dbReference type="AlphaFoldDB" id="A0A7R9FRV4"/>
<dbReference type="GO" id="GO:0046983">
    <property type="term" value="F:protein dimerization activity"/>
    <property type="evidence" value="ECO:0007669"/>
    <property type="project" value="InterPro"/>
</dbReference>
<evidence type="ECO:0000256" key="3">
    <source>
        <dbReference type="ARBA" id="ARBA00022902"/>
    </source>
</evidence>
<protein>
    <recommendedName>
        <fullName evidence="9">BHLH domain-containing protein</fullName>
    </recommendedName>
</protein>
<dbReference type="PROSITE" id="PS50888">
    <property type="entry name" value="BHLH"/>
    <property type="match status" value="1"/>
</dbReference>
<gene>
    <name evidence="10" type="ORF">DSTB1V02_LOCUS12425</name>
</gene>
<evidence type="ECO:0000313" key="11">
    <source>
        <dbReference type="Proteomes" id="UP000677054"/>
    </source>
</evidence>